<feature type="transmembrane region" description="Helical" evidence="6">
    <location>
        <begin position="120"/>
        <end position="140"/>
    </location>
</feature>
<feature type="transmembrane region" description="Helical" evidence="6">
    <location>
        <begin position="28"/>
        <end position="49"/>
    </location>
</feature>
<dbReference type="PANTHER" id="PTHR32322">
    <property type="entry name" value="INNER MEMBRANE TRANSPORTER"/>
    <property type="match status" value="1"/>
</dbReference>
<evidence type="ECO:0000256" key="5">
    <source>
        <dbReference type="ARBA" id="ARBA00023136"/>
    </source>
</evidence>
<dbReference type="SUPFAM" id="SSF103481">
    <property type="entry name" value="Multidrug resistance efflux transporter EmrE"/>
    <property type="match status" value="2"/>
</dbReference>
<dbReference type="Pfam" id="PF00892">
    <property type="entry name" value="EamA"/>
    <property type="match status" value="2"/>
</dbReference>
<dbReference type="InterPro" id="IPR000620">
    <property type="entry name" value="EamA_dom"/>
</dbReference>
<keyword evidence="4 6" id="KW-1133">Transmembrane helix</keyword>
<evidence type="ECO:0000256" key="4">
    <source>
        <dbReference type="ARBA" id="ARBA00022989"/>
    </source>
</evidence>
<reference evidence="8 9" key="1">
    <citation type="submission" date="2017-10" db="EMBL/GenBank/DDBJ databases">
        <title>Two draft genome sequences of Pusillimonas sp. strains isolated from a nitrate- and radionuclide-contaminated groundwater in Russia.</title>
        <authorList>
            <person name="Grouzdev D.S."/>
            <person name="Tourova T.P."/>
            <person name="Goeva M.A."/>
            <person name="Babich T.L."/>
            <person name="Sokolova D.S."/>
            <person name="Abdullin R."/>
            <person name="Poltaraus A.B."/>
            <person name="Toshchakov S.V."/>
            <person name="Nazina T.N."/>
        </authorList>
    </citation>
    <scope>NUCLEOTIDE SEQUENCE [LARGE SCALE GENOMIC DNA]</scope>
    <source>
        <strain evidence="8 9">JR1/69-2-13</strain>
    </source>
</reference>
<dbReference type="OrthoDB" id="8810236at2"/>
<feature type="transmembrane region" description="Helical" evidence="6">
    <location>
        <begin position="247"/>
        <end position="266"/>
    </location>
</feature>
<dbReference type="AlphaFoldDB" id="A0A2N4UKK8"/>
<feature type="domain" description="EamA" evidence="7">
    <location>
        <begin position="3"/>
        <end position="136"/>
    </location>
</feature>
<evidence type="ECO:0000256" key="2">
    <source>
        <dbReference type="ARBA" id="ARBA00022475"/>
    </source>
</evidence>
<evidence type="ECO:0000259" key="7">
    <source>
        <dbReference type="Pfam" id="PF00892"/>
    </source>
</evidence>
<feature type="transmembrane region" description="Helical" evidence="6">
    <location>
        <begin position="175"/>
        <end position="198"/>
    </location>
</feature>
<dbReference type="EMBL" id="PDNV01000001">
    <property type="protein sequence ID" value="PLC55549.1"/>
    <property type="molecule type" value="Genomic_DNA"/>
</dbReference>
<keyword evidence="9" id="KW-1185">Reference proteome</keyword>
<dbReference type="PANTHER" id="PTHR32322:SF18">
    <property type="entry name" value="S-ADENOSYLMETHIONINE_S-ADENOSYLHOMOCYSTEINE TRANSPORTER"/>
    <property type="match status" value="1"/>
</dbReference>
<evidence type="ECO:0000256" key="3">
    <source>
        <dbReference type="ARBA" id="ARBA00022692"/>
    </source>
</evidence>
<comment type="caution">
    <text evidence="8">The sequence shown here is derived from an EMBL/GenBank/DDBJ whole genome shotgun (WGS) entry which is preliminary data.</text>
</comment>
<dbReference type="InterPro" id="IPR037185">
    <property type="entry name" value="EmrE-like"/>
</dbReference>
<sequence>MQLLLIGTMAIWGLNISAVKVLTGYLDPLIVACLRMVLAAIVINLTLAWSRRPVRLLAITAGQWLRFIACGFLMVYVNQILFTTGMQTASATNSSLIMALSPLVASILAALVFREPLTGVRFLGIVLGFGGVFTVVFSNSNAALAGANWGDAQIFAAMFTFVVGGMLIQNLARHFNALVISTFIYTIGAVLLSVHLYFSKTVEFSLEAVLLPGLWPLALLVFTGIVATAICNMLWNRAIAELGVARTSVFQYWIPVFGVGFAMLLLGEPFTLWHLIGVAGILLGTYLGTRRPKVVAV</sequence>
<protein>
    <submittedName>
        <fullName evidence="8">EamA family transporter</fullName>
    </submittedName>
</protein>
<organism evidence="8 9">
    <name type="scientific">Pollutimonas nitritireducens</name>
    <dbReference type="NCBI Taxonomy" id="2045209"/>
    <lineage>
        <taxon>Bacteria</taxon>
        <taxon>Pseudomonadati</taxon>
        <taxon>Pseudomonadota</taxon>
        <taxon>Betaproteobacteria</taxon>
        <taxon>Burkholderiales</taxon>
        <taxon>Alcaligenaceae</taxon>
        <taxon>Pollutimonas</taxon>
    </lineage>
</organism>
<name>A0A2N4UKK8_9BURK</name>
<keyword evidence="2" id="KW-1003">Cell membrane</keyword>
<gene>
    <name evidence="8" type="ORF">CR155_00380</name>
</gene>
<proteinExistence type="predicted"/>
<dbReference type="Proteomes" id="UP000234328">
    <property type="component" value="Unassembled WGS sequence"/>
</dbReference>
<evidence type="ECO:0000313" key="8">
    <source>
        <dbReference type="EMBL" id="PLC55549.1"/>
    </source>
</evidence>
<accession>A0A2N4UKK8</accession>
<evidence type="ECO:0000256" key="6">
    <source>
        <dbReference type="SAM" id="Phobius"/>
    </source>
</evidence>
<feature type="transmembrane region" description="Helical" evidence="6">
    <location>
        <begin position="56"/>
        <end position="76"/>
    </location>
</feature>
<comment type="subcellular location">
    <subcellularLocation>
        <location evidence="1">Cell membrane</location>
        <topology evidence="1">Multi-pass membrane protein</topology>
    </subcellularLocation>
</comment>
<dbReference type="GO" id="GO:0005886">
    <property type="term" value="C:plasma membrane"/>
    <property type="evidence" value="ECO:0007669"/>
    <property type="project" value="UniProtKB-SubCell"/>
</dbReference>
<evidence type="ECO:0000313" key="9">
    <source>
        <dbReference type="Proteomes" id="UP000234328"/>
    </source>
</evidence>
<keyword evidence="3 6" id="KW-0812">Transmembrane</keyword>
<evidence type="ECO:0000256" key="1">
    <source>
        <dbReference type="ARBA" id="ARBA00004651"/>
    </source>
</evidence>
<feature type="transmembrane region" description="Helical" evidence="6">
    <location>
        <begin position="272"/>
        <end position="289"/>
    </location>
</feature>
<feature type="transmembrane region" description="Helical" evidence="6">
    <location>
        <begin position="96"/>
        <end position="113"/>
    </location>
</feature>
<feature type="transmembrane region" description="Helical" evidence="6">
    <location>
        <begin position="213"/>
        <end position="235"/>
    </location>
</feature>
<feature type="transmembrane region" description="Helical" evidence="6">
    <location>
        <begin position="152"/>
        <end position="168"/>
    </location>
</feature>
<dbReference type="InterPro" id="IPR050638">
    <property type="entry name" value="AA-Vitamin_Transporters"/>
</dbReference>
<keyword evidence="5 6" id="KW-0472">Membrane</keyword>
<feature type="domain" description="EamA" evidence="7">
    <location>
        <begin position="149"/>
        <end position="287"/>
    </location>
</feature>